<keyword evidence="3" id="KW-1185">Reference proteome</keyword>
<dbReference type="AlphaFoldDB" id="A0A8E2EUB1"/>
<gene>
    <name evidence="2" type="ORF">AOQ84DRAFT_391173</name>
</gene>
<feature type="compositionally biased region" description="Polar residues" evidence="1">
    <location>
        <begin position="45"/>
        <end position="55"/>
    </location>
</feature>
<dbReference type="OrthoDB" id="3940486at2759"/>
<proteinExistence type="predicted"/>
<feature type="compositionally biased region" description="Basic residues" evidence="1">
    <location>
        <begin position="29"/>
        <end position="41"/>
    </location>
</feature>
<accession>A0A8E2EUB1</accession>
<evidence type="ECO:0000313" key="2">
    <source>
        <dbReference type="EMBL" id="OCL04975.1"/>
    </source>
</evidence>
<name>A0A8E2EUB1_9PEZI</name>
<evidence type="ECO:0000313" key="3">
    <source>
        <dbReference type="Proteomes" id="UP000250140"/>
    </source>
</evidence>
<sequence length="123" mass="13398">MGSTSDSFEKQEGAVSTAIDPTATSGPAKRGRGRPPKKLPRSKTTETSGATSQNKVSKRPSGKRLGSGRKKRGLTKTGKVKATVLMHQFIKENRHRFPTLSHKSQNAELFKLWKGAPENPKNS</sequence>
<organism evidence="2 3">
    <name type="scientific">Glonium stellatum</name>
    <dbReference type="NCBI Taxonomy" id="574774"/>
    <lineage>
        <taxon>Eukaryota</taxon>
        <taxon>Fungi</taxon>
        <taxon>Dikarya</taxon>
        <taxon>Ascomycota</taxon>
        <taxon>Pezizomycotina</taxon>
        <taxon>Dothideomycetes</taxon>
        <taxon>Pleosporomycetidae</taxon>
        <taxon>Gloniales</taxon>
        <taxon>Gloniaceae</taxon>
        <taxon>Glonium</taxon>
    </lineage>
</organism>
<reference evidence="2 3" key="1">
    <citation type="journal article" date="2016" name="Nat. Commun.">
        <title>Ectomycorrhizal ecology is imprinted in the genome of the dominant symbiotic fungus Cenococcum geophilum.</title>
        <authorList>
            <consortium name="DOE Joint Genome Institute"/>
            <person name="Peter M."/>
            <person name="Kohler A."/>
            <person name="Ohm R.A."/>
            <person name="Kuo A."/>
            <person name="Krutzmann J."/>
            <person name="Morin E."/>
            <person name="Arend M."/>
            <person name="Barry K.W."/>
            <person name="Binder M."/>
            <person name="Choi C."/>
            <person name="Clum A."/>
            <person name="Copeland A."/>
            <person name="Grisel N."/>
            <person name="Haridas S."/>
            <person name="Kipfer T."/>
            <person name="LaButti K."/>
            <person name="Lindquist E."/>
            <person name="Lipzen A."/>
            <person name="Maire R."/>
            <person name="Meier B."/>
            <person name="Mihaltcheva S."/>
            <person name="Molinier V."/>
            <person name="Murat C."/>
            <person name="Poggeler S."/>
            <person name="Quandt C.A."/>
            <person name="Sperisen C."/>
            <person name="Tritt A."/>
            <person name="Tisserant E."/>
            <person name="Crous P.W."/>
            <person name="Henrissat B."/>
            <person name="Nehls U."/>
            <person name="Egli S."/>
            <person name="Spatafora J.W."/>
            <person name="Grigoriev I.V."/>
            <person name="Martin F.M."/>
        </authorList>
    </citation>
    <scope>NUCLEOTIDE SEQUENCE [LARGE SCALE GENOMIC DNA]</scope>
    <source>
        <strain evidence="2 3">CBS 207.34</strain>
    </source>
</reference>
<feature type="region of interest" description="Disordered" evidence="1">
    <location>
        <begin position="1"/>
        <end position="80"/>
    </location>
</feature>
<protein>
    <submittedName>
        <fullName evidence="2">Uncharacterized protein</fullName>
    </submittedName>
</protein>
<dbReference type="EMBL" id="KV750393">
    <property type="protein sequence ID" value="OCL04975.1"/>
    <property type="molecule type" value="Genomic_DNA"/>
</dbReference>
<dbReference type="Proteomes" id="UP000250140">
    <property type="component" value="Unassembled WGS sequence"/>
</dbReference>
<evidence type="ECO:0000256" key="1">
    <source>
        <dbReference type="SAM" id="MobiDB-lite"/>
    </source>
</evidence>
<feature type="compositionally biased region" description="Basic residues" evidence="1">
    <location>
        <begin position="56"/>
        <end position="74"/>
    </location>
</feature>